<reference evidence="3 4" key="1">
    <citation type="submission" date="2017-06" db="EMBL/GenBank/DDBJ databases">
        <authorList>
            <person name="Kim H.J."/>
            <person name="Triplett B.A."/>
        </authorList>
    </citation>
    <scope>NUCLEOTIDE SEQUENCE [LARGE SCALE GENOMIC DNA]</scope>
    <source>
        <strain evidence="3 4">DSM 29150</strain>
    </source>
</reference>
<gene>
    <name evidence="3" type="ORF">SAMN06265371_103236</name>
</gene>
<dbReference type="RefSeq" id="WP_089380902.1">
    <property type="nucleotide sequence ID" value="NZ_FZNT01000003.1"/>
</dbReference>
<feature type="domain" description="Secretion system C-terminal sorting" evidence="2">
    <location>
        <begin position="219"/>
        <end position="285"/>
    </location>
</feature>
<evidence type="ECO:0000313" key="3">
    <source>
        <dbReference type="EMBL" id="SNR46114.1"/>
    </source>
</evidence>
<dbReference type="NCBIfam" id="TIGR04183">
    <property type="entry name" value="Por_Secre_tail"/>
    <property type="match status" value="1"/>
</dbReference>
<sequence length="288" mass="32102">MKQFYTKRAKKLLTLLIVVIITTLNVNAQQIYFSFENAQNTNDGTNDYYEVDVMISTDTDFKLGSGQLYLNYNTEAFGENVSANSKIEYTQPAGYILGAVNLLPIYKDFIQNDNTTSRVSLSFQQSLSSGSMDTNNVTVTLSKLFHIKIQYLDYAKPSQVTFETDATFLDQTFTACGSSAFATADCTNEPGTQIFDDNFDNSGATLGLGNFELLEGVNLYPNPSIDAVFVEGLKEKSQVLFYNIQGSLVLSKTNYERGKIELGHLRAGVYLVKIINEEGVSFQKMFKQ</sequence>
<accession>A0A238WIQ7</accession>
<keyword evidence="1" id="KW-0732">Signal</keyword>
<organism evidence="3 4">
    <name type="scientific">Lutibacter agarilyticus</name>
    <dbReference type="NCBI Taxonomy" id="1109740"/>
    <lineage>
        <taxon>Bacteria</taxon>
        <taxon>Pseudomonadati</taxon>
        <taxon>Bacteroidota</taxon>
        <taxon>Flavobacteriia</taxon>
        <taxon>Flavobacteriales</taxon>
        <taxon>Flavobacteriaceae</taxon>
        <taxon>Lutibacter</taxon>
    </lineage>
</organism>
<evidence type="ECO:0000256" key="1">
    <source>
        <dbReference type="ARBA" id="ARBA00022729"/>
    </source>
</evidence>
<dbReference type="Proteomes" id="UP000198384">
    <property type="component" value="Unassembled WGS sequence"/>
</dbReference>
<dbReference type="OrthoDB" id="1138233at2"/>
<dbReference type="InterPro" id="IPR026444">
    <property type="entry name" value="Secre_tail"/>
</dbReference>
<proteinExistence type="predicted"/>
<dbReference type="AlphaFoldDB" id="A0A238WIQ7"/>
<evidence type="ECO:0000259" key="2">
    <source>
        <dbReference type="Pfam" id="PF18962"/>
    </source>
</evidence>
<dbReference type="EMBL" id="FZNT01000003">
    <property type="protein sequence ID" value="SNR46114.1"/>
    <property type="molecule type" value="Genomic_DNA"/>
</dbReference>
<protein>
    <submittedName>
        <fullName evidence="3">Por secretion system C-terminal sorting domain-containing protein</fullName>
    </submittedName>
</protein>
<evidence type="ECO:0000313" key="4">
    <source>
        <dbReference type="Proteomes" id="UP000198384"/>
    </source>
</evidence>
<name>A0A238WIQ7_9FLAO</name>
<keyword evidence="4" id="KW-1185">Reference proteome</keyword>
<dbReference type="Pfam" id="PF18962">
    <property type="entry name" value="Por_Secre_tail"/>
    <property type="match status" value="1"/>
</dbReference>